<evidence type="ECO:0000256" key="5">
    <source>
        <dbReference type="RuleBase" id="RU004478"/>
    </source>
</evidence>
<evidence type="ECO:0000313" key="8">
    <source>
        <dbReference type="EMBL" id="MCS3919769.1"/>
    </source>
</evidence>
<dbReference type="RefSeq" id="WP_259096593.1">
    <property type="nucleotide sequence ID" value="NZ_CP130454.1"/>
</dbReference>
<dbReference type="Proteomes" id="UP001204798">
    <property type="component" value="Unassembled WGS sequence"/>
</dbReference>
<name>A0ABT2EP78_9BACT</name>
<accession>A0ABT2EP78</accession>
<evidence type="ECO:0000313" key="9">
    <source>
        <dbReference type="Proteomes" id="UP001204798"/>
    </source>
</evidence>
<dbReference type="Pfam" id="PF01025">
    <property type="entry name" value="GrpE"/>
    <property type="match status" value="1"/>
</dbReference>
<dbReference type="Gene3D" id="3.90.20.20">
    <property type="match status" value="1"/>
</dbReference>
<comment type="caution">
    <text evidence="8">The sequence shown here is derived from an EMBL/GenBank/DDBJ whole genome shotgun (WGS) entry which is preliminary data.</text>
</comment>
<dbReference type="InterPro" id="IPR013805">
    <property type="entry name" value="GrpE_CC"/>
</dbReference>
<evidence type="ECO:0000256" key="7">
    <source>
        <dbReference type="SAM" id="MobiDB-lite"/>
    </source>
</evidence>
<comment type="subunit">
    <text evidence="3">Homodimer.</text>
</comment>
<feature type="region of interest" description="Disordered" evidence="7">
    <location>
        <begin position="1"/>
        <end position="39"/>
    </location>
</feature>
<dbReference type="SUPFAM" id="SSF51064">
    <property type="entry name" value="Head domain of nucleotide exchange factor GrpE"/>
    <property type="match status" value="1"/>
</dbReference>
<keyword evidence="9" id="KW-1185">Reference proteome</keyword>
<dbReference type="CDD" id="cd00446">
    <property type="entry name" value="GrpE"/>
    <property type="match status" value="1"/>
</dbReference>
<comment type="subcellular location">
    <subcellularLocation>
        <location evidence="3">Cytoplasm</location>
    </subcellularLocation>
</comment>
<keyword evidence="3" id="KW-0963">Cytoplasm</keyword>
<comment type="function">
    <text evidence="3 4">Participates actively in the response to hyperosmotic and heat shock by preventing the aggregation of stress-denatured proteins, in association with DnaK and GrpE. It is the nucleotide exchange factor for DnaK and may function as a thermosensor. Unfolded proteins bind initially to DnaJ; upon interaction with the DnaJ-bound protein, DnaK hydrolyzes its bound ATP, resulting in the formation of a stable complex. GrpE releases ADP from DnaK; ATP binding to DnaK triggers the release of the substrate protein, thus completing the reaction cycle. Several rounds of ATP-dependent interactions between DnaJ, DnaK and GrpE are required for fully efficient folding.</text>
</comment>
<sequence length="223" mass="25355">MDEELKQAENLANEDEEPVAETSEPTEATEETVVAEREPSVEELKARIAELEEQLAQAKAEAEDYKERWIRVSADFQNFRKRVMQERVEAYNKGKEDAVLAVLPVLDNMERALSSLTETSDLNAFKRGLELIVKLFQEALRRLDVEPIRTEGQKFDPYYHEAFERVEREDVEEGLIVGEVERGYKMGDKVIRPAKVYVAVKPAPQLAAPQPAEGGETECTDEV</sequence>
<keyword evidence="3 4" id="KW-0346">Stress response</keyword>
<proteinExistence type="inferred from homology"/>
<dbReference type="PANTHER" id="PTHR21237">
    <property type="entry name" value="GRPE PROTEIN"/>
    <property type="match status" value="1"/>
</dbReference>
<dbReference type="InterPro" id="IPR000740">
    <property type="entry name" value="GrpE"/>
</dbReference>
<evidence type="ECO:0000256" key="1">
    <source>
        <dbReference type="ARBA" id="ARBA00009054"/>
    </source>
</evidence>
<dbReference type="HAMAP" id="MF_01151">
    <property type="entry name" value="GrpE"/>
    <property type="match status" value="1"/>
</dbReference>
<dbReference type="EMBL" id="JANUCP010000004">
    <property type="protein sequence ID" value="MCS3919769.1"/>
    <property type="molecule type" value="Genomic_DNA"/>
</dbReference>
<dbReference type="Gene3D" id="2.30.22.10">
    <property type="entry name" value="Head domain of nucleotide exchange factor GrpE"/>
    <property type="match status" value="1"/>
</dbReference>
<evidence type="ECO:0000256" key="6">
    <source>
        <dbReference type="SAM" id="Coils"/>
    </source>
</evidence>
<organism evidence="8 9">
    <name type="scientific">Candidatus Fervidibacter sacchari</name>
    <dbReference type="NCBI Taxonomy" id="1448929"/>
    <lineage>
        <taxon>Bacteria</taxon>
        <taxon>Candidatus Fervidibacterota</taxon>
        <taxon>Candidatus Fervidibacter</taxon>
    </lineage>
</organism>
<feature type="coiled-coil region" evidence="6">
    <location>
        <begin position="41"/>
        <end position="68"/>
    </location>
</feature>
<evidence type="ECO:0000256" key="3">
    <source>
        <dbReference type="HAMAP-Rule" id="MF_01151"/>
    </source>
</evidence>
<dbReference type="SUPFAM" id="SSF58014">
    <property type="entry name" value="Coiled-coil domain of nucleotide exchange factor GrpE"/>
    <property type="match status" value="1"/>
</dbReference>
<evidence type="ECO:0000256" key="4">
    <source>
        <dbReference type="RuleBase" id="RU000639"/>
    </source>
</evidence>
<dbReference type="PANTHER" id="PTHR21237:SF23">
    <property type="entry name" value="GRPE PROTEIN HOMOLOG, MITOCHONDRIAL"/>
    <property type="match status" value="1"/>
</dbReference>
<dbReference type="InterPro" id="IPR009012">
    <property type="entry name" value="GrpE_head"/>
</dbReference>
<gene>
    <name evidence="3" type="primary">grpE</name>
    <name evidence="8" type="ORF">M2350_002186</name>
</gene>
<reference evidence="8 9" key="1">
    <citation type="submission" date="2022-08" db="EMBL/GenBank/DDBJ databases">
        <title>Bacterial and archaeal communities from various locations to study Microbial Dark Matter (Phase II).</title>
        <authorList>
            <person name="Stepanauskas R."/>
        </authorList>
    </citation>
    <scope>NUCLEOTIDE SEQUENCE [LARGE SCALE GENOMIC DNA]</scope>
    <source>
        <strain evidence="8 9">PD1</strain>
    </source>
</reference>
<dbReference type="PRINTS" id="PR00773">
    <property type="entry name" value="GRPEPROTEIN"/>
</dbReference>
<comment type="similarity">
    <text evidence="1 3 5">Belongs to the GrpE family.</text>
</comment>
<protein>
    <recommendedName>
        <fullName evidence="3 4">Protein GrpE</fullName>
    </recommendedName>
    <alternativeName>
        <fullName evidence="3">HSP-70 cofactor</fullName>
    </alternativeName>
</protein>
<keyword evidence="2 3" id="KW-0143">Chaperone</keyword>
<keyword evidence="6" id="KW-0175">Coiled coil</keyword>
<dbReference type="PROSITE" id="PS01071">
    <property type="entry name" value="GRPE"/>
    <property type="match status" value="1"/>
</dbReference>
<evidence type="ECO:0000256" key="2">
    <source>
        <dbReference type="ARBA" id="ARBA00023186"/>
    </source>
</evidence>